<dbReference type="RefSeq" id="WP_008526976.1">
    <property type="nucleotide sequence ID" value="NZ_AFNT02000003.1"/>
</dbReference>
<comment type="caution">
    <text evidence="1">The sequence shown here is derived from an EMBL/GenBank/DDBJ whole genome shotgun (WGS) entry which is preliminary data.</text>
</comment>
<dbReference type="AlphaFoldDB" id="F7PLM5"/>
<reference evidence="1 2" key="2">
    <citation type="journal article" date="2013" name="PLoS ONE">
        <title>INDIGO - INtegrated Data Warehouse of MIcrobial GenOmes with Examples from the Red Sea Extremophiles.</title>
        <authorList>
            <person name="Alam I."/>
            <person name="Antunes A."/>
            <person name="Kamau A.A."/>
            <person name="Ba Alawi W."/>
            <person name="Kalkatawi M."/>
            <person name="Stingl U."/>
            <person name="Bajic V.B."/>
        </authorList>
    </citation>
    <scope>NUCLEOTIDE SEQUENCE [LARGE SCALE GENOMIC DNA]</scope>
    <source>
        <strain evidence="1 2">SARL4B</strain>
    </source>
</reference>
<reference evidence="1 2" key="1">
    <citation type="journal article" date="2011" name="J. Bacteriol.">
        <title>Genome sequence of Halorhabdus tiamatea, the first archaeon isolated from a deep-sea anoxic brine lake.</title>
        <authorList>
            <person name="Antunes A."/>
            <person name="Alam I."/>
            <person name="Bajic V.B."/>
            <person name="Stingl U."/>
        </authorList>
    </citation>
    <scope>NUCLEOTIDE SEQUENCE [LARGE SCALE GENOMIC DNA]</scope>
    <source>
        <strain evidence="1 2">SARL4B</strain>
    </source>
</reference>
<organism evidence="1 2">
    <name type="scientific">Halorhabdus tiamatea SARL4B</name>
    <dbReference type="NCBI Taxonomy" id="1033806"/>
    <lineage>
        <taxon>Archaea</taxon>
        <taxon>Methanobacteriati</taxon>
        <taxon>Methanobacteriota</taxon>
        <taxon>Stenosarchaea group</taxon>
        <taxon>Halobacteria</taxon>
        <taxon>Halobacteriales</taxon>
        <taxon>Haloarculaceae</taxon>
        <taxon>Halorhabdus</taxon>
    </lineage>
</organism>
<name>F7PLM5_9EURY</name>
<proteinExistence type="predicted"/>
<gene>
    <name evidence="1" type="ORF">HLRTI_000458</name>
</gene>
<dbReference type="Proteomes" id="UP000003861">
    <property type="component" value="Unassembled WGS sequence"/>
</dbReference>
<protein>
    <submittedName>
        <fullName evidence="1">Uncharacterized protein</fullName>
    </submittedName>
</protein>
<accession>F7PLM5</accession>
<evidence type="ECO:0000313" key="2">
    <source>
        <dbReference type="Proteomes" id="UP000003861"/>
    </source>
</evidence>
<sequence>MALIIRTKDGDPGNFKAIGLVYDGELIGTDEAEELLEFYDPSDEERIALAYNSHYANAALVPDDEVDPEEYRERFS</sequence>
<evidence type="ECO:0000313" key="1">
    <source>
        <dbReference type="EMBL" id="ERJ07416.1"/>
    </source>
</evidence>
<dbReference type="EMBL" id="AFNT02000003">
    <property type="protein sequence ID" value="ERJ07416.1"/>
    <property type="molecule type" value="Genomic_DNA"/>
</dbReference>